<name>C6LDP9_9FIRM</name>
<gene>
    <name evidence="1" type="ORF">BRYFOR_06747</name>
</gene>
<dbReference type="AlphaFoldDB" id="C6LDP9"/>
<keyword evidence="2" id="KW-1185">Reference proteome</keyword>
<protein>
    <submittedName>
        <fullName evidence="1">Uncharacterized protein</fullName>
    </submittedName>
</protein>
<evidence type="ECO:0000313" key="2">
    <source>
        <dbReference type="Proteomes" id="UP000005561"/>
    </source>
</evidence>
<evidence type="ECO:0000313" key="1">
    <source>
        <dbReference type="EMBL" id="EET61103.1"/>
    </source>
</evidence>
<dbReference type="EMBL" id="ACCL02000007">
    <property type="protein sequence ID" value="EET61103.1"/>
    <property type="molecule type" value="Genomic_DNA"/>
</dbReference>
<comment type="caution">
    <text evidence="1">The sequence shown here is derived from an EMBL/GenBank/DDBJ whole genome shotgun (WGS) entry which is preliminary data.</text>
</comment>
<accession>C6LDP9</accession>
<organism evidence="1 2">
    <name type="scientific">Marvinbryantia formatexigens DSM 14469</name>
    <dbReference type="NCBI Taxonomy" id="478749"/>
    <lineage>
        <taxon>Bacteria</taxon>
        <taxon>Bacillati</taxon>
        <taxon>Bacillota</taxon>
        <taxon>Clostridia</taxon>
        <taxon>Lachnospirales</taxon>
        <taxon>Lachnospiraceae</taxon>
        <taxon>Marvinbryantia</taxon>
    </lineage>
</organism>
<sequence>MKKIVAVFEKTRYTILNGAMKRAVRKLCRHHSWSICCGIFIMKVKRGEYL</sequence>
<reference evidence="1" key="1">
    <citation type="submission" date="2009-07" db="EMBL/GenBank/DDBJ databases">
        <authorList>
            <person name="Weinstock G."/>
            <person name="Sodergren E."/>
            <person name="Clifton S."/>
            <person name="Fulton L."/>
            <person name="Fulton B."/>
            <person name="Courtney L."/>
            <person name="Fronick C."/>
            <person name="Harrison M."/>
            <person name="Strong C."/>
            <person name="Farmer C."/>
            <person name="Delahaunty K."/>
            <person name="Markovic C."/>
            <person name="Hall O."/>
            <person name="Minx P."/>
            <person name="Tomlinson C."/>
            <person name="Mitreva M."/>
            <person name="Nelson J."/>
            <person name="Hou S."/>
            <person name="Wollam A."/>
            <person name="Pepin K.H."/>
            <person name="Johnson M."/>
            <person name="Bhonagiri V."/>
            <person name="Nash W.E."/>
            <person name="Warren W."/>
            <person name="Chinwalla A."/>
            <person name="Mardis E.R."/>
            <person name="Wilson R.K."/>
        </authorList>
    </citation>
    <scope>NUCLEOTIDE SEQUENCE [LARGE SCALE GENOMIC DNA]</scope>
    <source>
        <strain evidence="1">DSM 14469</strain>
    </source>
</reference>
<dbReference type="Proteomes" id="UP000005561">
    <property type="component" value="Unassembled WGS sequence"/>
</dbReference>
<proteinExistence type="predicted"/>